<reference evidence="1" key="1">
    <citation type="submission" date="2018-05" db="EMBL/GenBank/DDBJ databases">
        <authorList>
            <person name="Lanie J.A."/>
            <person name="Ng W.-L."/>
            <person name="Kazmierczak K.M."/>
            <person name="Andrzejewski T.M."/>
            <person name="Davidsen T.M."/>
            <person name="Wayne K.J."/>
            <person name="Tettelin H."/>
            <person name="Glass J.I."/>
            <person name="Rusch D."/>
            <person name="Podicherti R."/>
            <person name="Tsui H.-C.T."/>
            <person name="Winkler M.E."/>
        </authorList>
    </citation>
    <scope>NUCLEOTIDE SEQUENCE</scope>
</reference>
<gene>
    <name evidence="1" type="ORF">METZ01_LOCUS177350</name>
</gene>
<proteinExistence type="predicted"/>
<dbReference type="EMBL" id="UINC01034132">
    <property type="protein sequence ID" value="SVB24496.1"/>
    <property type="molecule type" value="Genomic_DNA"/>
</dbReference>
<dbReference type="AlphaFoldDB" id="A0A382CEJ2"/>
<name>A0A382CEJ2_9ZZZZ</name>
<accession>A0A382CEJ2</accession>
<organism evidence="1">
    <name type="scientific">marine metagenome</name>
    <dbReference type="NCBI Taxonomy" id="408172"/>
    <lineage>
        <taxon>unclassified sequences</taxon>
        <taxon>metagenomes</taxon>
        <taxon>ecological metagenomes</taxon>
    </lineage>
</organism>
<sequence length="193" mass="22575">MAQQNQTFLDKLKNAIRRNEGQPKTRNASQWFRRKVGALRAELRSRFSEVDTADEFYKTAKKSGTGTISPGAMASYFYDPKTKEKMKYYDRFPLIMCVKMYGNGFLGLNFHYLPPLLRAKLMDAIDRSKGVNYEALSRIKVLKPTVKRYLYKHITSRVVIVDEDEKEIALFLPTERFKKENKLVVWGDSRRMI</sequence>
<protein>
    <recommendedName>
        <fullName evidence="2">DNA end protector protein</fullName>
    </recommendedName>
</protein>
<evidence type="ECO:0000313" key="1">
    <source>
        <dbReference type="EMBL" id="SVB24496.1"/>
    </source>
</evidence>
<evidence type="ECO:0008006" key="2">
    <source>
        <dbReference type="Google" id="ProtNLM"/>
    </source>
</evidence>